<name>A0ABV7SRR1_9SPHN</name>
<evidence type="ECO:0000256" key="1">
    <source>
        <dbReference type="ARBA" id="ARBA00005187"/>
    </source>
</evidence>
<evidence type="ECO:0000313" key="5">
    <source>
        <dbReference type="EMBL" id="MFC3579481.1"/>
    </source>
</evidence>
<evidence type="ECO:0000256" key="3">
    <source>
        <dbReference type="ARBA" id="ARBA00048741"/>
    </source>
</evidence>
<gene>
    <name evidence="5" type="ORF">ACFONA_04825</name>
</gene>
<dbReference type="InterPro" id="IPR014729">
    <property type="entry name" value="Rossmann-like_a/b/a_fold"/>
</dbReference>
<proteinExistence type="predicted"/>
<dbReference type="SUPFAM" id="SSF52402">
    <property type="entry name" value="Adenine nucleotide alpha hydrolases-like"/>
    <property type="match status" value="1"/>
</dbReference>
<evidence type="ECO:0000256" key="2">
    <source>
        <dbReference type="ARBA" id="ARBA00012737"/>
    </source>
</evidence>
<dbReference type="RefSeq" id="WP_261295554.1">
    <property type="nucleotide sequence ID" value="NZ_JANQBK010000017.1"/>
</dbReference>
<dbReference type="Gene3D" id="3.40.50.620">
    <property type="entry name" value="HUPs"/>
    <property type="match status" value="1"/>
</dbReference>
<dbReference type="InterPro" id="IPR029055">
    <property type="entry name" value="Ntn_hydrolases_N"/>
</dbReference>
<dbReference type="SUPFAM" id="SSF56235">
    <property type="entry name" value="N-terminal nucleophile aminohydrolases (Ntn hydrolases)"/>
    <property type="match status" value="1"/>
</dbReference>
<comment type="pathway">
    <text evidence="1">Amino-acid biosynthesis; L-asparagine biosynthesis; L-asparagine from L-aspartate (L-Gln route): step 1/1.</text>
</comment>
<keyword evidence="6" id="KW-1185">Reference proteome</keyword>
<reference evidence="6" key="1">
    <citation type="journal article" date="2019" name="Int. J. Syst. Evol. Microbiol.">
        <title>The Global Catalogue of Microorganisms (GCM) 10K type strain sequencing project: providing services to taxonomists for standard genome sequencing and annotation.</title>
        <authorList>
            <consortium name="The Broad Institute Genomics Platform"/>
            <consortium name="The Broad Institute Genome Sequencing Center for Infectious Disease"/>
            <person name="Wu L."/>
            <person name="Ma J."/>
        </authorList>
    </citation>
    <scope>NUCLEOTIDE SEQUENCE [LARGE SCALE GENOMIC DNA]</scope>
    <source>
        <strain evidence="6">KCTC 42739</strain>
    </source>
</reference>
<comment type="catalytic activity">
    <reaction evidence="3">
        <text>L-aspartate + L-glutamine + ATP + H2O = L-asparagine + L-glutamate + AMP + diphosphate + H(+)</text>
        <dbReference type="Rhea" id="RHEA:12228"/>
        <dbReference type="ChEBI" id="CHEBI:15377"/>
        <dbReference type="ChEBI" id="CHEBI:15378"/>
        <dbReference type="ChEBI" id="CHEBI:29985"/>
        <dbReference type="ChEBI" id="CHEBI:29991"/>
        <dbReference type="ChEBI" id="CHEBI:30616"/>
        <dbReference type="ChEBI" id="CHEBI:33019"/>
        <dbReference type="ChEBI" id="CHEBI:58048"/>
        <dbReference type="ChEBI" id="CHEBI:58359"/>
        <dbReference type="ChEBI" id="CHEBI:456215"/>
        <dbReference type="EC" id="6.3.5.4"/>
    </reaction>
</comment>
<dbReference type="EMBL" id="JBHRXP010000002">
    <property type="protein sequence ID" value="MFC3579481.1"/>
    <property type="molecule type" value="Genomic_DNA"/>
</dbReference>
<feature type="domain" description="Asparagine synthetase" evidence="4">
    <location>
        <begin position="232"/>
        <end position="320"/>
    </location>
</feature>
<sequence>MIVPDPLRKSGIYGCFRLDGGPVEAGDAAALGLDTGTVARSAVAQGIDHHQPAAVQCRAVGAVLTILVGQIEEAPALAARLGLAPAIPVADLALAALQRFGGETPAEMIGEWSLLHWDGARRLTLMQSAARRDRLLFAISGARVAVAPDIFPLARIPWIGPTVDEAGLLYALGRADLRGMAGDRTMLARVRQLEPGGSVTIEPGGARCTAASVLVPQPRWTGSFDDAVAAAEELLRRIMRARLTHIARPAAMLSGGLDSSTLAWLAAEERGAGQDLLLMTSVAPPGSSRPDEAQFADLVAGRLGLTAMHLSPPHDANIYRPPLAVLTGASGPPLPSRHCLTETFQQIARAAGATAIIDGTFGEMTVTRKQPHRPTFRRLLRQMAGEARRRLVAAPNRDDNRFHVRLAPHRLADLPDCIAARIAADAPAARDEGELWGYLPGAAKSLHQPNEFYGGAIRAEYPYRDLRLLRLFAGLPAAFATHDKVDRAPVRRMIQGHLPETIRLRPSGLPASPDHLDRIRRQAPLARTRIADFRRAGVDDWLDLDWLEAALLRVGAQGAAGYVDANEVQMTAIVAEFLLWWSTQS</sequence>
<dbReference type="EC" id="6.3.5.4" evidence="2"/>
<protein>
    <recommendedName>
        <fullName evidence="2">asparagine synthase (glutamine-hydrolyzing)</fullName>
        <ecNumber evidence="2">6.3.5.4</ecNumber>
    </recommendedName>
</protein>
<comment type="caution">
    <text evidence="5">The sequence shown here is derived from an EMBL/GenBank/DDBJ whole genome shotgun (WGS) entry which is preliminary data.</text>
</comment>
<dbReference type="PANTHER" id="PTHR43284:SF1">
    <property type="entry name" value="ASPARAGINE SYNTHETASE"/>
    <property type="match status" value="1"/>
</dbReference>
<dbReference type="Proteomes" id="UP001595713">
    <property type="component" value="Unassembled WGS sequence"/>
</dbReference>
<evidence type="ECO:0000313" key="6">
    <source>
        <dbReference type="Proteomes" id="UP001595713"/>
    </source>
</evidence>
<dbReference type="Pfam" id="PF00733">
    <property type="entry name" value="Asn_synthase"/>
    <property type="match status" value="1"/>
</dbReference>
<dbReference type="InterPro" id="IPR001962">
    <property type="entry name" value="Asn_synthase"/>
</dbReference>
<accession>A0ABV7SRR1</accession>
<dbReference type="InterPro" id="IPR051786">
    <property type="entry name" value="ASN_synthetase/amidase"/>
</dbReference>
<organism evidence="5 6">
    <name type="scientific">Sphingomonas hylomeconis</name>
    <dbReference type="NCBI Taxonomy" id="1395958"/>
    <lineage>
        <taxon>Bacteria</taxon>
        <taxon>Pseudomonadati</taxon>
        <taxon>Pseudomonadota</taxon>
        <taxon>Alphaproteobacteria</taxon>
        <taxon>Sphingomonadales</taxon>
        <taxon>Sphingomonadaceae</taxon>
        <taxon>Sphingomonas</taxon>
    </lineage>
</organism>
<dbReference type="PANTHER" id="PTHR43284">
    <property type="entry name" value="ASPARAGINE SYNTHETASE (GLUTAMINE-HYDROLYZING)"/>
    <property type="match status" value="1"/>
</dbReference>
<evidence type="ECO:0000259" key="4">
    <source>
        <dbReference type="Pfam" id="PF00733"/>
    </source>
</evidence>